<evidence type="ECO:0000259" key="6">
    <source>
        <dbReference type="Pfam" id="PF02911"/>
    </source>
</evidence>
<dbReference type="CDD" id="cd08646">
    <property type="entry name" value="FMT_core_Met-tRNA-FMT_N"/>
    <property type="match status" value="1"/>
</dbReference>
<evidence type="ECO:0000256" key="4">
    <source>
        <dbReference type="ARBA" id="ARBA00022917"/>
    </source>
</evidence>
<dbReference type="EMBL" id="KL198110">
    <property type="protein sequence ID" value="KDQ07317.1"/>
    <property type="molecule type" value="Genomic_DNA"/>
</dbReference>
<evidence type="ECO:0000256" key="3">
    <source>
        <dbReference type="ARBA" id="ARBA00022679"/>
    </source>
</evidence>
<dbReference type="AlphaFoldDB" id="A0A067M660"/>
<dbReference type="Proteomes" id="UP000027195">
    <property type="component" value="Unassembled WGS sequence"/>
</dbReference>
<keyword evidence="8" id="KW-1185">Reference proteome</keyword>
<protein>
    <recommendedName>
        <fullName evidence="2">methionyl-tRNA formyltransferase</fullName>
        <ecNumber evidence="2">2.1.2.9</ecNumber>
    </recommendedName>
</protein>
<evidence type="ECO:0000259" key="5">
    <source>
        <dbReference type="Pfam" id="PF00551"/>
    </source>
</evidence>
<dbReference type="FunCoup" id="A0A067M660">
    <property type="interactions" value="248"/>
</dbReference>
<reference evidence="8" key="1">
    <citation type="journal article" date="2014" name="Proc. Natl. Acad. Sci. U.S.A.">
        <title>Extensive sampling of basidiomycete genomes demonstrates inadequacy of the white-rot/brown-rot paradigm for wood decay fungi.</title>
        <authorList>
            <person name="Riley R."/>
            <person name="Salamov A.A."/>
            <person name="Brown D.W."/>
            <person name="Nagy L.G."/>
            <person name="Floudas D."/>
            <person name="Held B.W."/>
            <person name="Levasseur A."/>
            <person name="Lombard V."/>
            <person name="Morin E."/>
            <person name="Otillar R."/>
            <person name="Lindquist E.A."/>
            <person name="Sun H."/>
            <person name="LaButti K.M."/>
            <person name="Schmutz J."/>
            <person name="Jabbour D."/>
            <person name="Luo H."/>
            <person name="Baker S.E."/>
            <person name="Pisabarro A.G."/>
            <person name="Walton J.D."/>
            <person name="Blanchette R.A."/>
            <person name="Henrissat B."/>
            <person name="Martin F."/>
            <person name="Cullen D."/>
            <person name="Hibbett D.S."/>
            <person name="Grigoriev I.V."/>
        </authorList>
    </citation>
    <scope>NUCLEOTIDE SEQUENCE [LARGE SCALE GENOMIC DNA]</scope>
    <source>
        <strain evidence="8">FD-172 SS1</strain>
    </source>
</reference>
<organism evidence="7 8">
    <name type="scientific">Botryobasidium botryosum (strain FD-172 SS1)</name>
    <dbReference type="NCBI Taxonomy" id="930990"/>
    <lineage>
        <taxon>Eukaryota</taxon>
        <taxon>Fungi</taxon>
        <taxon>Dikarya</taxon>
        <taxon>Basidiomycota</taxon>
        <taxon>Agaricomycotina</taxon>
        <taxon>Agaricomycetes</taxon>
        <taxon>Cantharellales</taxon>
        <taxon>Botryobasidiaceae</taxon>
        <taxon>Botryobasidium</taxon>
    </lineage>
</organism>
<dbReference type="InterPro" id="IPR005793">
    <property type="entry name" value="Formyl_trans_C"/>
</dbReference>
<dbReference type="InterPro" id="IPR041711">
    <property type="entry name" value="Met-tRNA-FMT_N"/>
</dbReference>
<dbReference type="PANTHER" id="PTHR11138:SF5">
    <property type="entry name" value="METHIONYL-TRNA FORMYLTRANSFERASE, MITOCHONDRIAL"/>
    <property type="match status" value="1"/>
</dbReference>
<gene>
    <name evidence="7" type="ORF">BOTBODRAFT_180832</name>
</gene>
<evidence type="ECO:0000313" key="7">
    <source>
        <dbReference type="EMBL" id="KDQ07317.1"/>
    </source>
</evidence>
<dbReference type="Gene3D" id="3.40.50.12230">
    <property type="match status" value="1"/>
</dbReference>
<dbReference type="HOGENOM" id="CLU_033347_0_3_1"/>
<dbReference type="EC" id="2.1.2.9" evidence="2"/>
<keyword evidence="4" id="KW-0648">Protein biosynthesis</keyword>
<evidence type="ECO:0000256" key="2">
    <source>
        <dbReference type="ARBA" id="ARBA00012261"/>
    </source>
</evidence>
<dbReference type="PANTHER" id="PTHR11138">
    <property type="entry name" value="METHIONYL-TRNA FORMYLTRANSFERASE"/>
    <property type="match status" value="1"/>
</dbReference>
<keyword evidence="3" id="KW-0808">Transferase</keyword>
<proteinExistence type="inferred from homology"/>
<dbReference type="InterPro" id="IPR036477">
    <property type="entry name" value="Formyl_transf_N_sf"/>
</dbReference>
<dbReference type="GO" id="GO:0004479">
    <property type="term" value="F:methionyl-tRNA formyltransferase activity"/>
    <property type="evidence" value="ECO:0007669"/>
    <property type="project" value="UniProtKB-EC"/>
</dbReference>
<dbReference type="STRING" id="930990.A0A067M660"/>
<feature type="domain" description="Formyl transferase N-terminal" evidence="5">
    <location>
        <begin position="39"/>
        <end position="230"/>
    </location>
</feature>
<evidence type="ECO:0000256" key="1">
    <source>
        <dbReference type="ARBA" id="ARBA00010699"/>
    </source>
</evidence>
<dbReference type="OrthoDB" id="10268103at2759"/>
<dbReference type="Pfam" id="PF00551">
    <property type="entry name" value="Formyl_trans_N"/>
    <property type="match status" value="1"/>
</dbReference>
<name>A0A067M660_BOTB1</name>
<comment type="similarity">
    <text evidence="1">Belongs to the Fmt family.</text>
</comment>
<dbReference type="InterPro" id="IPR002376">
    <property type="entry name" value="Formyl_transf_N"/>
</dbReference>
<sequence>MLALSFRRVSVLNRLLSGPFFLKNGHERRFLHGTREPFKVLFFGRDEFSCSVLEVLHKAPRDIIQGIWVITTLDQRVGRRGRSLSVAPLKLLSQEINLPTSFVPNETSELASWSPPHPFDQPSPSHLLLTASFGRAIPTSILDLFKPSQRLNIHPSLIPEFRGAAPMERTIEAGLTETGVSVIQMEDIKGGFDVGDVWGQRPVTISPTATFQSIQPILAKEGAELLIQVLRDMLAGEAVSTPQDPALATTARLIRPRHCHVDWSTWDAPKVERLHRAFSCRRPLYSALPTSPPTILQLHSISLPSPDTPLHKRLTSPGDAIFSPEDRAIVARCANNTDVHVRLLQRGNRGSLVAKEWWNGMRPEWLKDGVLKLIRLEEE</sequence>
<dbReference type="SUPFAM" id="SSF53328">
    <property type="entry name" value="Formyltransferase"/>
    <property type="match status" value="1"/>
</dbReference>
<feature type="domain" description="Formyl transferase C-terminal" evidence="6">
    <location>
        <begin position="254"/>
        <end position="361"/>
    </location>
</feature>
<accession>A0A067M660</accession>
<dbReference type="Pfam" id="PF02911">
    <property type="entry name" value="Formyl_trans_C"/>
    <property type="match status" value="1"/>
</dbReference>
<dbReference type="GO" id="GO:0005739">
    <property type="term" value="C:mitochondrion"/>
    <property type="evidence" value="ECO:0007669"/>
    <property type="project" value="TreeGrafter"/>
</dbReference>
<evidence type="ECO:0000313" key="8">
    <source>
        <dbReference type="Proteomes" id="UP000027195"/>
    </source>
</evidence>
<dbReference type="InParanoid" id="A0A067M660"/>